<evidence type="ECO:0000313" key="2">
    <source>
        <dbReference type="Proteomes" id="UP000092154"/>
    </source>
</evidence>
<dbReference type="EMBL" id="KV448355">
    <property type="protein sequence ID" value="OAX37392.1"/>
    <property type="molecule type" value="Genomic_DNA"/>
</dbReference>
<organism evidence="1 2">
    <name type="scientific">Rhizopogon vinicolor AM-OR11-026</name>
    <dbReference type="NCBI Taxonomy" id="1314800"/>
    <lineage>
        <taxon>Eukaryota</taxon>
        <taxon>Fungi</taxon>
        <taxon>Dikarya</taxon>
        <taxon>Basidiomycota</taxon>
        <taxon>Agaricomycotina</taxon>
        <taxon>Agaricomycetes</taxon>
        <taxon>Agaricomycetidae</taxon>
        <taxon>Boletales</taxon>
        <taxon>Suillineae</taxon>
        <taxon>Rhizopogonaceae</taxon>
        <taxon>Rhizopogon</taxon>
    </lineage>
</organism>
<dbReference type="AlphaFoldDB" id="A0A1B7MXS6"/>
<gene>
    <name evidence="1" type="ORF">K503DRAFT_238566</name>
</gene>
<dbReference type="Proteomes" id="UP000092154">
    <property type="component" value="Unassembled WGS sequence"/>
</dbReference>
<dbReference type="OrthoDB" id="10531748at2759"/>
<protein>
    <submittedName>
        <fullName evidence="1">Uncharacterized protein</fullName>
    </submittedName>
</protein>
<sequence length="91" mass="10609">MVVTDIHHVRHGQPSALELSQQVQRQWENVSYTFWVAQQNKRRRETVRPCAPNLTVTSASHPWALQDDIEQSESSFTETHLDHINMAKLEM</sequence>
<evidence type="ECO:0000313" key="1">
    <source>
        <dbReference type="EMBL" id="OAX37392.1"/>
    </source>
</evidence>
<proteinExistence type="predicted"/>
<accession>A0A1B7MXS6</accession>
<name>A0A1B7MXS6_9AGAM</name>
<reference evidence="1 2" key="1">
    <citation type="submission" date="2016-06" db="EMBL/GenBank/DDBJ databases">
        <title>Comparative genomics of the ectomycorrhizal sister species Rhizopogon vinicolor and Rhizopogon vesiculosus (Basidiomycota: Boletales) reveals a divergence of the mating type B locus.</title>
        <authorList>
            <consortium name="DOE Joint Genome Institute"/>
            <person name="Mujic A.B."/>
            <person name="Kuo A."/>
            <person name="Tritt A."/>
            <person name="Lipzen A."/>
            <person name="Chen C."/>
            <person name="Johnson J."/>
            <person name="Sharma A."/>
            <person name="Barry K."/>
            <person name="Grigoriev I.V."/>
            <person name="Spatafora J.W."/>
        </authorList>
    </citation>
    <scope>NUCLEOTIDE SEQUENCE [LARGE SCALE GENOMIC DNA]</scope>
    <source>
        <strain evidence="1 2">AM-OR11-026</strain>
    </source>
</reference>
<dbReference type="InParanoid" id="A0A1B7MXS6"/>
<keyword evidence="2" id="KW-1185">Reference proteome</keyword>